<proteinExistence type="predicted"/>
<dbReference type="GO" id="GO:0009306">
    <property type="term" value="P:protein secretion"/>
    <property type="evidence" value="ECO:0007669"/>
    <property type="project" value="TreeGrafter"/>
</dbReference>
<dbReference type="RefSeq" id="YP_009046305.1">
    <property type="nucleotide sequence ID" value="NC_024447.1"/>
</dbReference>
<dbReference type="PANTHER" id="PTHR17985:SF8">
    <property type="entry name" value="TRANSPORT AND GOLGI ORGANIZATION PROTEIN 2 HOMOLOG"/>
    <property type="match status" value="1"/>
</dbReference>
<protein>
    <submittedName>
        <fullName evidence="1">T10 protein</fullName>
    </submittedName>
</protein>
<name>A0A068EEH0_9POXV</name>
<dbReference type="KEGG" id="vg:19737795"/>
<dbReference type="GeneID" id="19737795"/>
<dbReference type="Proteomes" id="UP000101521">
    <property type="component" value="Segment"/>
</dbReference>
<gene>
    <name evidence="1" type="ORF">fep_070</name>
</gene>
<keyword evidence="2" id="KW-1185">Reference proteome</keyword>
<dbReference type="Pfam" id="PF05742">
    <property type="entry name" value="TANGO2"/>
    <property type="match status" value="1"/>
</dbReference>
<organism evidence="1 2">
    <name type="scientific">Pigeonpox virus</name>
    <dbReference type="NCBI Taxonomy" id="10264"/>
    <lineage>
        <taxon>Viruses</taxon>
        <taxon>Varidnaviria</taxon>
        <taxon>Bamfordvirae</taxon>
        <taxon>Nucleocytoviricota</taxon>
        <taxon>Pokkesviricetes</taxon>
        <taxon>Chitovirales</taxon>
        <taxon>Poxviridae</taxon>
        <taxon>Chordopoxvirinae</taxon>
        <taxon>Avipoxvirus</taxon>
        <taxon>Avipoxvirus pigeonpox</taxon>
    </lineage>
</organism>
<reference evidence="1 2" key="1">
    <citation type="journal article" date="2014" name="BMC Genomics">
        <title>The complete genome sequences of poxviruses isolated from a penguin and a pigeon in South Africa and comparison to other sequenced avipoxviruses.</title>
        <authorList>
            <person name="Offerman K."/>
            <person name="Carulei O."/>
            <person name="van der Walt A.P."/>
            <person name="Douglass N."/>
            <person name="Williamson A.L."/>
        </authorList>
    </citation>
    <scope>NUCLEOTIDE SEQUENCE [LARGE SCALE GENOMIC DNA]</scope>
    <source>
        <strain evidence="1">FeP2</strain>
    </source>
</reference>
<sequence>MCILFLFFDPHNIYGRFKFVLASNRDEIYSRESIPAKFWNSNGHDVLSGLDVKSGGTWLGINTNGKFSVVTNYLQPYEDPNFISRGKLVSDYLTSNISAHEYLCYLSERGHLYNGFNLLTASFSNESDELYYYSNRSCMVPERLETGIYGLSNSLLDISWPKVCVGKRLFTDIIYTHKNDLNQELLTTELLEMLNDTSQLPIDPRIEEQGQDFVRPMIKEFSSICVRANGYGTKTNTIVIIDNNYRVNFIEKTVTGSDTKETEISKYTFNLSS</sequence>
<dbReference type="GO" id="GO:0007030">
    <property type="term" value="P:Golgi organization"/>
    <property type="evidence" value="ECO:0007669"/>
    <property type="project" value="TreeGrafter"/>
</dbReference>
<dbReference type="InterPro" id="IPR008551">
    <property type="entry name" value="TANGO2"/>
</dbReference>
<evidence type="ECO:0000313" key="1">
    <source>
        <dbReference type="EMBL" id="AID46581.1"/>
    </source>
</evidence>
<accession>A0A068EEH0</accession>
<dbReference type="EMBL" id="KJ801920">
    <property type="protein sequence ID" value="AID46581.1"/>
    <property type="molecule type" value="Genomic_DNA"/>
</dbReference>
<dbReference type="PANTHER" id="PTHR17985">
    <property type="entry name" value="SER/THR-RICH PROTEIN T10 IN DGCR REGION"/>
    <property type="match status" value="1"/>
</dbReference>
<evidence type="ECO:0000313" key="2">
    <source>
        <dbReference type="Proteomes" id="UP000101521"/>
    </source>
</evidence>